<keyword evidence="6 7" id="KW-0472">Membrane</keyword>
<dbReference type="PANTHER" id="PTHR43163">
    <property type="entry name" value="DIPEPTIDE TRANSPORT SYSTEM PERMEASE PROTEIN DPPB-RELATED"/>
    <property type="match status" value="1"/>
</dbReference>
<gene>
    <name evidence="9" type="ORF">QO033_05215</name>
</gene>
<evidence type="ECO:0000256" key="5">
    <source>
        <dbReference type="ARBA" id="ARBA00022989"/>
    </source>
</evidence>
<feature type="domain" description="ABC transmembrane type-1" evidence="8">
    <location>
        <begin position="99"/>
        <end position="325"/>
    </location>
</feature>
<feature type="transmembrane region" description="Helical" evidence="7">
    <location>
        <begin position="306"/>
        <end position="332"/>
    </location>
</feature>
<feature type="transmembrane region" description="Helical" evidence="7">
    <location>
        <begin position="138"/>
        <end position="161"/>
    </location>
</feature>
<dbReference type="InterPro" id="IPR045621">
    <property type="entry name" value="BPD_transp_1_N"/>
</dbReference>
<dbReference type="InterPro" id="IPR035906">
    <property type="entry name" value="MetI-like_sf"/>
</dbReference>
<dbReference type="PANTHER" id="PTHR43163:SF6">
    <property type="entry name" value="DIPEPTIDE TRANSPORT SYSTEM PERMEASE PROTEIN DPPB-RELATED"/>
    <property type="match status" value="1"/>
</dbReference>
<proteinExistence type="inferred from homology"/>
<sequence length="339" mass="37144">MSGPVMKLLLRRLLTLIPTLILVSLLLFCILRMLPVDPAAMSLPPNATNAEIEAMRIEMGLDKPLIQQYGIWFGNIIHGDFGASIHYRTAVSKLVLDTLPATIELALAAMVFATLFGVLGGLWLFYTRGGVVESVLDLGTVALLSIPEFLWGLFFMLLFGVSLDLLPFIGRLGAGVDRPETITGFLLIDSLLAGSPLTFLDAIRHMILPSVALGLSAAPPIMRILRSTLMDVYQEDYIHQARQRGISEGRILIFHALKNAFLPTLSLMGVQFGFLFGGTLLVEIIYSYPGMGNLMVDAIRNADLPIIQTVGLTYCVMVLLISMVVDVLYLVLNPKLREA</sequence>
<protein>
    <submittedName>
        <fullName evidence="9">ABC transporter permease</fullName>
    </submittedName>
</protein>
<evidence type="ECO:0000256" key="4">
    <source>
        <dbReference type="ARBA" id="ARBA00022692"/>
    </source>
</evidence>
<comment type="caution">
    <text evidence="9">The sequence shown here is derived from an EMBL/GenBank/DDBJ whole genome shotgun (WGS) entry which is preliminary data.</text>
</comment>
<dbReference type="Pfam" id="PF19300">
    <property type="entry name" value="BPD_transp_1_N"/>
    <property type="match status" value="1"/>
</dbReference>
<feature type="transmembrane region" description="Helical" evidence="7">
    <location>
        <begin position="105"/>
        <end position="126"/>
    </location>
</feature>
<dbReference type="Gene3D" id="1.10.3720.10">
    <property type="entry name" value="MetI-like"/>
    <property type="match status" value="1"/>
</dbReference>
<evidence type="ECO:0000256" key="1">
    <source>
        <dbReference type="ARBA" id="ARBA00004651"/>
    </source>
</evidence>
<dbReference type="SUPFAM" id="SSF161098">
    <property type="entry name" value="MetI-like"/>
    <property type="match status" value="1"/>
</dbReference>
<keyword evidence="3" id="KW-1003">Cell membrane</keyword>
<evidence type="ECO:0000313" key="9">
    <source>
        <dbReference type="EMBL" id="MDK3017063.1"/>
    </source>
</evidence>
<comment type="similarity">
    <text evidence="7">Belongs to the binding-protein-dependent transport system permease family.</text>
</comment>
<keyword evidence="4 7" id="KW-0812">Transmembrane</keyword>
<dbReference type="Proteomes" id="UP001243757">
    <property type="component" value="Unassembled WGS sequence"/>
</dbReference>
<dbReference type="InterPro" id="IPR000515">
    <property type="entry name" value="MetI-like"/>
</dbReference>
<organism evidence="9 10">
    <name type="scientific">Pseudodonghicola flavimaris</name>
    <dbReference type="NCBI Taxonomy" id="3050036"/>
    <lineage>
        <taxon>Bacteria</taxon>
        <taxon>Pseudomonadati</taxon>
        <taxon>Pseudomonadota</taxon>
        <taxon>Alphaproteobacteria</taxon>
        <taxon>Rhodobacterales</taxon>
        <taxon>Paracoccaceae</taxon>
        <taxon>Pseudodonghicola</taxon>
    </lineage>
</organism>
<dbReference type="CDD" id="cd06261">
    <property type="entry name" value="TM_PBP2"/>
    <property type="match status" value="1"/>
</dbReference>
<evidence type="ECO:0000313" key="10">
    <source>
        <dbReference type="Proteomes" id="UP001243757"/>
    </source>
</evidence>
<dbReference type="EMBL" id="JASNJD010000003">
    <property type="protein sequence ID" value="MDK3017063.1"/>
    <property type="molecule type" value="Genomic_DNA"/>
</dbReference>
<evidence type="ECO:0000256" key="2">
    <source>
        <dbReference type="ARBA" id="ARBA00022448"/>
    </source>
</evidence>
<name>A0ABT7EXK4_9RHOB</name>
<evidence type="ECO:0000256" key="7">
    <source>
        <dbReference type="RuleBase" id="RU363032"/>
    </source>
</evidence>
<keyword evidence="5 7" id="KW-1133">Transmembrane helix</keyword>
<evidence type="ECO:0000256" key="6">
    <source>
        <dbReference type="ARBA" id="ARBA00023136"/>
    </source>
</evidence>
<feature type="transmembrane region" description="Helical" evidence="7">
    <location>
        <begin position="260"/>
        <end position="286"/>
    </location>
</feature>
<keyword evidence="2 7" id="KW-0813">Transport</keyword>
<evidence type="ECO:0000259" key="8">
    <source>
        <dbReference type="PROSITE" id="PS50928"/>
    </source>
</evidence>
<accession>A0ABT7EXK4</accession>
<keyword evidence="10" id="KW-1185">Reference proteome</keyword>
<dbReference type="PROSITE" id="PS50928">
    <property type="entry name" value="ABC_TM1"/>
    <property type="match status" value="1"/>
</dbReference>
<dbReference type="Pfam" id="PF00528">
    <property type="entry name" value="BPD_transp_1"/>
    <property type="match status" value="1"/>
</dbReference>
<evidence type="ECO:0000256" key="3">
    <source>
        <dbReference type="ARBA" id="ARBA00022475"/>
    </source>
</evidence>
<comment type="subcellular location">
    <subcellularLocation>
        <location evidence="1 7">Cell membrane</location>
        <topology evidence="1 7">Multi-pass membrane protein</topology>
    </subcellularLocation>
</comment>
<dbReference type="RefSeq" id="WP_284479883.1">
    <property type="nucleotide sequence ID" value="NZ_JASNJD010000003.1"/>
</dbReference>
<reference evidence="9 10" key="1">
    <citation type="submission" date="2023-05" db="EMBL/GenBank/DDBJ databases">
        <title>Pseudodonghicola sp. nov.</title>
        <authorList>
            <person name="Huang J."/>
        </authorList>
    </citation>
    <scope>NUCLEOTIDE SEQUENCE [LARGE SCALE GENOMIC DNA]</scope>
    <source>
        <strain evidence="9 10">IC7</strain>
    </source>
</reference>